<accession>Q6IKE8</accession>
<reference evidence="1" key="1">
    <citation type="journal article" date="2003" name="Genome Biol.">
        <title>An integrated gene annotation and transcriptional profiling approach towards the full gene content of the Drosophila genome.</title>
        <authorList>
            <person name="Hild M."/>
            <person name="Beckmann B."/>
            <person name="Haas S.A."/>
            <person name="Koch B."/>
            <person name="Solovyev V."/>
            <person name="Busold C."/>
            <person name="Fellenberg K."/>
            <person name="Boutros M."/>
            <person name="Vingron M."/>
            <person name="Sauer F."/>
            <person name="Hoheisel J.D."/>
            <person name="Paro R."/>
        </authorList>
    </citation>
    <scope>NUCLEOTIDE SEQUENCE</scope>
</reference>
<name>Q6IKE8_DROME</name>
<organism evidence="1">
    <name type="scientific">Drosophila melanogaster</name>
    <name type="common">Fruit fly</name>
    <dbReference type="NCBI Taxonomy" id="7227"/>
    <lineage>
        <taxon>Eukaryota</taxon>
        <taxon>Metazoa</taxon>
        <taxon>Ecdysozoa</taxon>
        <taxon>Arthropoda</taxon>
        <taxon>Hexapoda</taxon>
        <taxon>Insecta</taxon>
        <taxon>Pterygota</taxon>
        <taxon>Neoptera</taxon>
        <taxon>Endopterygota</taxon>
        <taxon>Diptera</taxon>
        <taxon>Brachycera</taxon>
        <taxon>Muscomorpha</taxon>
        <taxon>Ephydroidea</taxon>
        <taxon>Drosophilidae</taxon>
        <taxon>Drosophila</taxon>
        <taxon>Sophophora</taxon>
    </lineage>
</organism>
<gene>
    <name evidence="1" type="ORF">HDC12632</name>
</gene>
<proteinExistence type="predicted"/>
<protein>
    <submittedName>
        <fullName evidence="1">HDC12632</fullName>
    </submittedName>
</protein>
<sequence length="171" mass="18971">MPALWCLRNSAGDKLLKIGCKGKQSSGYLSMAVTRCSLAPHLTNQRGHATWLTMGNMRNDFAFLLGKRDSRLFSNSLGPKVVIITFKRRVPLNGAAKKTTALLSVYQNDDNDVYHHNNNDHRRLLAAGAALEGPFSSKDIGDKDSFMELTWIKKARLTGSEGSKNEWFTAV</sequence>
<dbReference type="AlphaFoldDB" id="Q6IKE8"/>
<evidence type="ECO:0000313" key="1">
    <source>
        <dbReference type="EMBL" id="DAA03924.1"/>
    </source>
</evidence>
<dbReference type="EMBL" id="BK002418">
    <property type="protein sequence ID" value="DAA03924.1"/>
    <property type="molecule type" value="Genomic_DNA"/>
</dbReference>